<organism evidence="2 3">
    <name type="scientific">Araneus ventricosus</name>
    <name type="common">Orbweaver spider</name>
    <name type="synonym">Epeira ventricosa</name>
    <dbReference type="NCBI Taxonomy" id="182803"/>
    <lineage>
        <taxon>Eukaryota</taxon>
        <taxon>Metazoa</taxon>
        <taxon>Ecdysozoa</taxon>
        <taxon>Arthropoda</taxon>
        <taxon>Chelicerata</taxon>
        <taxon>Arachnida</taxon>
        <taxon>Araneae</taxon>
        <taxon>Araneomorphae</taxon>
        <taxon>Entelegynae</taxon>
        <taxon>Araneoidea</taxon>
        <taxon>Araneidae</taxon>
        <taxon>Araneus</taxon>
    </lineage>
</organism>
<name>A0A4Y1ZLG9_ARAVE</name>
<proteinExistence type="predicted"/>
<feature type="domain" description="Integrase p58-like C-terminal" evidence="1">
    <location>
        <begin position="57"/>
        <end position="90"/>
    </location>
</feature>
<dbReference type="EMBL" id="BGPR01075706">
    <property type="protein sequence ID" value="GBL56867.1"/>
    <property type="molecule type" value="Genomic_DNA"/>
</dbReference>
<evidence type="ECO:0000259" key="1">
    <source>
        <dbReference type="Pfam" id="PF22938"/>
    </source>
</evidence>
<dbReference type="InterPro" id="IPR054465">
    <property type="entry name" value="Integrase_p58-like_C"/>
</dbReference>
<keyword evidence="3" id="KW-1185">Reference proteome</keyword>
<evidence type="ECO:0000313" key="2">
    <source>
        <dbReference type="EMBL" id="GBL56867.1"/>
    </source>
</evidence>
<comment type="caution">
    <text evidence="2">The sequence shown here is derived from an EMBL/GenBank/DDBJ whole genome shotgun (WGS) entry which is preliminary data.</text>
</comment>
<evidence type="ECO:0000313" key="3">
    <source>
        <dbReference type="Proteomes" id="UP000499080"/>
    </source>
</evidence>
<reference evidence="2 3" key="1">
    <citation type="journal article" date="2019" name="Sci. Rep.">
        <title>Orb-weaving spider Araneus ventricosus genome elucidates the spidroin gene catalogue.</title>
        <authorList>
            <person name="Kono N."/>
            <person name="Nakamura H."/>
            <person name="Ohtoshi R."/>
            <person name="Moran D.A.P."/>
            <person name="Shinohara A."/>
            <person name="Yoshida Y."/>
            <person name="Fujiwara M."/>
            <person name="Mori M."/>
            <person name="Tomita M."/>
            <person name="Arakawa K."/>
        </authorList>
    </citation>
    <scope>NUCLEOTIDE SEQUENCE [LARGE SCALE GENOMIC DNA]</scope>
</reference>
<protein>
    <recommendedName>
        <fullName evidence="1">Integrase p58-like C-terminal domain-containing protein</fullName>
    </recommendedName>
</protein>
<dbReference type="Pfam" id="PF22938">
    <property type="entry name" value="Integrase_p58_C"/>
    <property type="match status" value="1"/>
</dbReference>
<dbReference type="Proteomes" id="UP000499080">
    <property type="component" value="Unassembled WGS sequence"/>
</dbReference>
<accession>A0A4Y1ZLG9</accession>
<sequence length="182" mass="21074">NVQTSDRERVKLSRVRKNTHYNSGATDNHFKKDDIVWVCNPKRRRGLSPKPRQKCEGPYTIFKKLNDVVFRVQKSPNAKPKIIHINRLVPYWTTDHIFVYTVNRWRYEKHEPPSPHKGGITRTRSRETVFTGGLPDKQVTLHRADHPITTCGAELCGSSDQSESGNWFAEYALFTFEFAADC</sequence>
<feature type="non-terminal residue" evidence="2">
    <location>
        <position position="1"/>
    </location>
</feature>
<dbReference type="AlphaFoldDB" id="A0A4Y1ZLG9"/>
<dbReference type="OrthoDB" id="2020640at2759"/>
<gene>
    <name evidence="2" type="ORF">AVEN_65580_1</name>
</gene>